<name>A0ABU6VR93_9FABA</name>
<proteinExistence type="predicted"/>
<keyword evidence="5" id="KW-1185">Reference proteome</keyword>
<reference evidence="4 5" key="1">
    <citation type="journal article" date="2023" name="Plants (Basel)">
        <title>Bridging the Gap: Combining Genomics and Transcriptomics Approaches to Understand Stylosanthes scabra, an Orphan Legume from the Brazilian Caatinga.</title>
        <authorList>
            <person name="Ferreira-Neto J.R.C."/>
            <person name="da Silva M.D."/>
            <person name="Binneck E."/>
            <person name="de Melo N.F."/>
            <person name="da Silva R.H."/>
            <person name="de Melo A.L.T.M."/>
            <person name="Pandolfi V."/>
            <person name="Bustamante F.O."/>
            <person name="Brasileiro-Vidal A.C."/>
            <person name="Benko-Iseppon A.M."/>
        </authorList>
    </citation>
    <scope>NUCLEOTIDE SEQUENCE [LARGE SCALE GENOMIC DNA]</scope>
    <source>
        <tissue evidence="4">Leaves</tissue>
    </source>
</reference>
<evidence type="ECO:0000313" key="4">
    <source>
        <dbReference type="EMBL" id="MED6175644.1"/>
    </source>
</evidence>
<dbReference type="InterPro" id="IPR001878">
    <property type="entry name" value="Znf_CCHC"/>
</dbReference>
<dbReference type="SUPFAM" id="SSF57756">
    <property type="entry name" value="Retrovirus zinc finger-like domains"/>
    <property type="match status" value="1"/>
</dbReference>
<evidence type="ECO:0000313" key="5">
    <source>
        <dbReference type="Proteomes" id="UP001341840"/>
    </source>
</evidence>
<sequence>MDAYKATYMHFINPIPRQEFWERTLYTKPQAPIVKRKPGPLKKKRRKDANEGPSGNKKPKNDTNLKRQLKEFSCTYCGTKGHTKRSCSHKKADDADVAAAAAANAATSAANVAANVVAPAANATAPQPSEINLTQPTYSQPEITEQVPPSELPHVSRPEKLAPKRITQPIIDPMQGCSSGTASRMQSIWKFVPTPGFKPPRKN</sequence>
<evidence type="ECO:0000259" key="3">
    <source>
        <dbReference type="PROSITE" id="PS50158"/>
    </source>
</evidence>
<dbReference type="EMBL" id="JASCZI010152202">
    <property type="protein sequence ID" value="MED6175644.1"/>
    <property type="molecule type" value="Genomic_DNA"/>
</dbReference>
<comment type="caution">
    <text evidence="4">The sequence shown here is derived from an EMBL/GenBank/DDBJ whole genome shotgun (WGS) entry which is preliminary data.</text>
</comment>
<organism evidence="4 5">
    <name type="scientific">Stylosanthes scabra</name>
    <dbReference type="NCBI Taxonomy" id="79078"/>
    <lineage>
        <taxon>Eukaryota</taxon>
        <taxon>Viridiplantae</taxon>
        <taxon>Streptophyta</taxon>
        <taxon>Embryophyta</taxon>
        <taxon>Tracheophyta</taxon>
        <taxon>Spermatophyta</taxon>
        <taxon>Magnoliopsida</taxon>
        <taxon>eudicotyledons</taxon>
        <taxon>Gunneridae</taxon>
        <taxon>Pentapetalae</taxon>
        <taxon>rosids</taxon>
        <taxon>fabids</taxon>
        <taxon>Fabales</taxon>
        <taxon>Fabaceae</taxon>
        <taxon>Papilionoideae</taxon>
        <taxon>50 kb inversion clade</taxon>
        <taxon>dalbergioids sensu lato</taxon>
        <taxon>Dalbergieae</taxon>
        <taxon>Pterocarpus clade</taxon>
        <taxon>Stylosanthes</taxon>
    </lineage>
</organism>
<protein>
    <recommendedName>
        <fullName evidence="3">CCHC-type domain-containing protein</fullName>
    </recommendedName>
</protein>
<keyword evidence="1" id="KW-0863">Zinc-finger</keyword>
<feature type="compositionally biased region" description="Basic residues" evidence="2">
    <location>
        <begin position="34"/>
        <end position="47"/>
    </location>
</feature>
<feature type="region of interest" description="Disordered" evidence="2">
    <location>
        <begin position="143"/>
        <end position="182"/>
    </location>
</feature>
<dbReference type="Proteomes" id="UP001341840">
    <property type="component" value="Unassembled WGS sequence"/>
</dbReference>
<keyword evidence="1" id="KW-0479">Metal-binding</keyword>
<feature type="domain" description="CCHC-type" evidence="3">
    <location>
        <begin position="74"/>
        <end position="87"/>
    </location>
</feature>
<gene>
    <name evidence="4" type="ORF">PIB30_116758</name>
</gene>
<evidence type="ECO:0000256" key="1">
    <source>
        <dbReference type="PROSITE-ProRule" id="PRU00047"/>
    </source>
</evidence>
<dbReference type="PROSITE" id="PS50158">
    <property type="entry name" value="ZF_CCHC"/>
    <property type="match status" value="1"/>
</dbReference>
<feature type="region of interest" description="Disordered" evidence="2">
    <location>
        <begin position="29"/>
        <end position="65"/>
    </location>
</feature>
<evidence type="ECO:0000256" key="2">
    <source>
        <dbReference type="SAM" id="MobiDB-lite"/>
    </source>
</evidence>
<dbReference type="InterPro" id="IPR036875">
    <property type="entry name" value="Znf_CCHC_sf"/>
</dbReference>
<keyword evidence="1" id="KW-0862">Zinc</keyword>
<accession>A0ABU6VR93</accession>